<gene>
    <name evidence="5" type="primary">Z080L</name>
    <name evidence="5" type="ORF">ATCV1_Z080L</name>
</gene>
<dbReference type="RefSeq" id="YP_001426561.1">
    <property type="nucleotide sequence ID" value="NC_008724.1"/>
</dbReference>
<dbReference type="Proteomes" id="UP000202420">
    <property type="component" value="Segment"/>
</dbReference>
<dbReference type="GO" id="GO:0016020">
    <property type="term" value="C:membrane"/>
    <property type="evidence" value="ECO:0007669"/>
    <property type="project" value="UniProtKB-SubCell"/>
</dbReference>
<evidence type="ECO:0000256" key="1">
    <source>
        <dbReference type="ARBA" id="ARBA00004141"/>
    </source>
</evidence>
<name>A7K840_9PHYC</name>
<keyword evidence="2" id="KW-0812">Transmembrane</keyword>
<keyword evidence="3" id="KW-1133">Transmembrane helix</keyword>
<dbReference type="PANTHER" id="PTHR11266:SF17">
    <property type="entry name" value="PROTEIN MPV17"/>
    <property type="match status" value="1"/>
</dbReference>
<organism evidence="5 6">
    <name type="scientific">Chlorovirus heliozoae</name>
    <dbReference type="NCBI Taxonomy" id="322019"/>
    <lineage>
        <taxon>Viruses</taxon>
        <taxon>Varidnaviria</taxon>
        <taxon>Bamfordvirae</taxon>
        <taxon>Nucleocytoviricota</taxon>
        <taxon>Megaviricetes</taxon>
        <taxon>Algavirales</taxon>
        <taxon>Phycodnaviridae</taxon>
        <taxon>Chlorovirus</taxon>
    </lineage>
</organism>
<dbReference type="GeneID" id="5470744"/>
<evidence type="ECO:0000256" key="4">
    <source>
        <dbReference type="ARBA" id="ARBA00023136"/>
    </source>
</evidence>
<evidence type="ECO:0000313" key="5">
    <source>
        <dbReference type="EMBL" id="ABT16214.1"/>
    </source>
</evidence>
<comment type="subcellular location">
    <subcellularLocation>
        <location evidence="1">Membrane</location>
        <topology evidence="1">Multi-pass membrane protein</topology>
    </subcellularLocation>
</comment>
<reference evidence="5 6" key="1">
    <citation type="submission" date="2006-09" db="EMBL/GenBank/DDBJ databases">
        <title>Sequence and annotation of the 288-kb ATCV-1 virus that infects an endosymbiotic Chlorella strain of the heliozoon Acanthocystis turfacea.</title>
        <authorList>
            <person name="Fitzgerald L.A."/>
            <person name="Graves M.V."/>
            <person name="Li X."/>
            <person name="Pfitzner A.J.P."/>
            <person name="Hartigan J."/>
            <person name="Van Etten J.L."/>
        </authorList>
    </citation>
    <scope>NUCLEOTIDE SEQUENCE [LARGE SCALE GENOMIC DNA]</scope>
    <source>
        <strain evidence="5 6">ATCV-1</strain>
    </source>
</reference>
<dbReference type="PANTHER" id="PTHR11266">
    <property type="entry name" value="PEROXISOMAL MEMBRANE PROTEIN 2, PXMP2 MPV17"/>
    <property type="match status" value="1"/>
</dbReference>
<proteinExistence type="predicted"/>
<evidence type="ECO:0000313" key="6">
    <source>
        <dbReference type="Proteomes" id="UP000202420"/>
    </source>
</evidence>
<dbReference type="OrthoDB" id="14439at10239"/>
<evidence type="ECO:0000256" key="2">
    <source>
        <dbReference type="ARBA" id="ARBA00022692"/>
    </source>
</evidence>
<accession>A7K840</accession>
<dbReference type="EMBL" id="EF101928">
    <property type="protein sequence ID" value="ABT16214.1"/>
    <property type="molecule type" value="Genomic_DNA"/>
</dbReference>
<protein>
    <submittedName>
        <fullName evidence="5">Uncharacterized protein Z080L</fullName>
    </submittedName>
</protein>
<dbReference type="KEGG" id="vg:5470744"/>
<dbReference type="InterPro" id="IPR007248">
    <property type="entry name" value="Mpv17_PMP22"/>
</dbReference>
<evidence type="ECO:0000256" key="3">
    <source>
        <dbReference type="ARBA" id="ARBA00022989"/>
    </source>
</evidence>
<sequence length="157" mass="17481">MTLTMSTSIRLALISTATSVSADIVLQRMSRRKFDLKRTFRTGSFAFASSFPQNAYFNYIGRVCNGPVQKTMVNQFLFAPVNIASGIAWNLALQNRVGDIKDTVKTNILPGLSEGAAYWIPLNMLIFSMVPVQHHFVTFKLAGIPAKFIFVARTNKI</sequence>
<keyword evidence="6" id="KW-1185">Reference proteome</keyword>
<keyword evidence="4" id="KW-0472">Membrane</keyword>